<feature type="compositionally biased region" description="Polar residues" evidence="1">
    <location>
        <begin position="663"/>
        <end position="675"/>
    </location>
</feature>
<dbReference type="GeneID" id="19107301"/>
<reference evidence="2 3" key="1">
    <citation type="journal article" date="2012" name="PLoS Pathog.">
        <title>Diverse lifestyles and strategies of plant pathogenesis encoded in the genomes of eighteen Dothideomycetes fungi.</title>
        <authorList>
            <person name="Ohm R.A."/>
            <person name="Feau N."/>
            <person name="Henrissat B."/>
            <person name="Schoch C.L."/>
            <person name="Horwitz B.A."/>
            <person name="Barry K.W."/>
            <person name="Condon B.J."/>
            <person name="Copeland A.C."/>
            <person name="Dhillon B."/>
            <person name="Glaser F."/>
            <person name="Hesse C.N."/>
            <person name="Kosti I."/>
            <person name="LaButti K."/>
            <person name="Lindquist E.A."/>
            <person name="Lucas S."/>
            <person name="Salamov A.A."/>
            <person name="Bradshaw R.E."/>
            <person name="Ciuffetti L."/>
            <person name="Hamelin R.C."/>
            <person name="Kema G.H.J."/>
            <person name="Lawrence C."/>
            <person name="Scott J.A."/>
            <person name="Spatafora J.W."/>
            <person name="Turgeon B.G."/>
            <person name="de Wit P.J.G.M."/>
            <person name="Zhong S."/>
            <person name="Goodwin S.B."/>
            <person name="Grigoriev I.V."/>
        </authorList>
    </citation>
    <scope>NUCLEOTIDE SEQUENCE [LARGE SCALE GENOMIC DNA]</scope>
    <source>
        <strain evidence="2 3">UAMH 10762</strain>
    </source>
</reference>
<evidence type="ECO:0000256" key="1">
    <source>
        <dbReference type="SAM" id="MobiDB-lite"/>
    </source>
</evidence>
<protein>
    <submittedName>
        <fullName evidence="2">Uncharacterized protein</fullName>
    </submittedName>
</protein>
<feature type="region of interest" description="Disordered" evidence="1">
    <location>
        <begin position="556"/>
        <end position="577"/>
    </location>
</feature>
<organism evidence="2 3">
    <name type="scientific">Baudoinia panamericana (strain UAMH 10762)</name>
    <name type="common">Angels' share fungus</name>
    <name type="synonym">Baudoinia compniacensis (strain UAMH 10762)</name>
    <dbReference type="NCBI Taxonomy" id="717646"/>
    <lineage>
        <taxon>Eukaryota</taxon>
        <taxon>Fungi</taxon>
        <taxon>Dikarya</taxon>
        <taxon>Ascomycota</taxon>
        <taxon>Pezizomycotina</taxon>
        <taxon>Dothideomycetes</taxon>
        <taxon>Dothideomycetidae</taxon>
        <taxon>Mycosphaerellales</taxon>
        <taxon>Teratosphaeriaceae</taxon>
        <taxon>Baudoinia</taxon>
    </lineage>
</organism>
<proteinExistence type="predicted"/>
<name>M2MU21_BAUPA</name>
<dbReference type="EMBL" id="KB445550">
    <property type="protein sequence ID" value="EMD00422.1"/>
    <property type="molecule type" value="Genomic_DNA"/>
</dbReference>
<dbReference type="eggNOG" id="ENOG502RGHT">
    <property type="taxonomic scope" value="Eukaryota"/>
</dbReference>
<feature type="region of interest" description="Disordered" evidence="1">
    <location>
        <begin position="633"/>
        <end position="688"/>
    </location>
</feature>
<feature type="compositionally biased region" description="Basic and acidic residues" evidence="1">
    <location>
        <begin position="895"/>
        <end position="908"/>
    </location>
</feature>
<keyword evidence="3" id="KW-1185">Reference proteome</keyword>
<evidence type="ECO:0000313" key="2">
    <source>
        <dbReference type="EMBL" id="EMD00422.1"/>
    </source>
</evidence>
<dbReference type="AlphaFoldDB" id="M2MU21"/>
<feature type="region of interest" description="Disordered" evidence="1">
    <location>
        <begin position="412"/>
        <end position="502"/>
    </location>
</feature>
<dbReference type="KEGG" id="bcom:BAUCODRAFT_118193"/>
<feature type="region of interest" description="Disordered" evidence="1">
    <location>
        <begin position="865"/>
        <end position="925"/>
    </location>
</feature>
<dbReference type="OMA" id="TICTIAD"/>
<feature type="region of interest" description="Disordered" evidence="1">
    <location>
        <begin position="790"/>
        <end position="835"/>
    </location>
</feature>
<gene>
    <name evidence="2" type="ORF">BAUCODRAFT_118193</name>
</gene>
<dbReference type="Proteomes" id="UP000011761">
    <property type="component" value="Unassembled WGS sequence"/>
</dbReference>
<dbReference type="RefSeq" id="XP_007671606.1">
    <property type="nucleotide sequence ID" value="XM_007673416.1"/>
</dbReference>
<sequence>MPSIFGLGNQYFGGRMPFPRVEGARNLATSHWPQLDGNMALAAQIDADKAGLNDGALSVWLQRAAIAVAEWWSVHTCLPACYFFSYPSNKLIWAGNTVTMLRCPPSVVKLDSTDIIDFEYRHAVRQQTRLLAGPNIRLSPGPGHQIRLAVVSEDHNVGRHRAISSSSRATICSAEDETLDESQVAAATEASIGTWTVSTPSNVLLASSVQHRRCLEVTATPDTAALQRTPPLLLNAVNDCLRSTTHAYGGVVQASSVSNLCVDGAAECSAMRSSAVHADARAPTPAAYCISAAPASTPRRRLPAMFSSARARRRHAHSRDVHVPAEDPLFQRWIERRNVAESPEAGSNFAEISSPVPELIITEEQTHDNATLDPAAPVFVPRTRFGTATASSDDSWTIANLDLRWGTVDSTRSSTDLRLRSSSEQNLEPAMRHRRRAGLRNHQQHGSAYRMQDETTEQNQAGPNLERYPLLRPSHRLAVSRRNSGSHRPVPSAGRRTSRAPSAYALRAPSAAHAAHIQARNLFAGEAVPHLAEEQAYAERTRVTSTSTLSVSAASSASALFRPRHPQPPISTRSSSLASISAVSSPLRRIPSMVSAASGISSAPPSRHCSTEGFNAAAELLRMRGSPLDDLTERLSRVHPGRPRSFGRSWEGAGRSRARVSLLTGNPFQQDSDSATPEPRSPMAASNVSLASRADTPVAHGIVPAPEIMPSLPQPVELPGSLPIHRTSLPVPSTPPVVMHVRQISSPRSPLADLSPGKTRGIIGSLLPRKPATATTTTPKVAVYDDSLVPQTQPQTPADITRSTRRTRIRSDTALKRTDSDRTTVSAPSRHVQRNTYPSTVPIQQSSEPPPFHEVITPAPAVAARNAHAGSSVQHHRTVRRSDENELEANLPSLQDERRTWLERREAGSLEITPPGEGRFERYLS</sequence>
<dbReference type="HOGENOM" id="CLU_354878_0_0_1"/>
<accession>M2MU21</accession>
<evidence type="ECO:0000313" key="3">
    <source>
        <dbReference type="Proteomes" id="UP000011761"/>
    </source>
</evidence>
<dbReference type="OrthoDB" id="3437607at2759"/>
<feature type="compositionally biased region" description="Basic and acidic residues" evidence="1">
    <location>
        <begin position="809"/>
        <end position="822"/>
    </location>
</feature>
<feature type="compositionally biased region" description="Basic residues" evidence="1">
    <location>
        <begin position="432"/>
        <end position="443"/>
    </location>
</feature>